<dbReference type="OrthoDB" id="110033at2"/>
<gene>
    <name evidence="6" type="ORF">CAL29_25280</name>
</gene>
<dbReference type="SUPFAM" id="SSF46785">
    <property type="entry name" value="Winged helix' DNA-binding domain"/>
    <property type="match status" value="1"/>
</dbReference>
<keyword evidence="2" id="KW-0805">Transcription regulation</keyword>
<dbReference type="RefSeq" id="WP_094855657.1">
    <property type="nucleotide sequence ID" value="NZ_NEVM01000005.1"/>
</dbReference>
<dbReference type="GO" id="GO:0043565">
    <property type="term" value="F:sequence-specific DNA binding"/>
    <property type="evidence" value="ECO:0007669"/>
    <property type="project" value="TreeGrafter"/>
</dbReference>
<keyword evidence="7" id="KW-1185">Reference proteome</keyword>
<dbReference type="AlphaFoldDB" id="A0A261S2T1"/>
<evidence type="ECO:0000313" key="7">
    <source>
        <dbReference type="Proteomes" id="UP000216020"/>
    </source>
</evidence>
<comment type="caution">
    <text evidence="6">The sequence shown here is derived from an EMBL/GenBank/DDBJ whole genome shotgun (WGS) entry which is preliminary data.</text>
</comment>
<proteinExistence type="inferred from homology"/>
<dbReference type="InterPro" id="IPR005119">
    <property type="entry name" value="LysR_subst-bd"/>
</dbReference>
<organism evidence="6 7">
    <name type="scientific">Bordetella genomosp. 10</name>
    <dbReference type="NCBI Taxonomy" id="1416804"/>
    <lineage>
        <taxon>Bacteria</taxon>
        <taxon>Pseudomonadati</taxon>
        <taxon>Pseudomonadota</taxon>
        <taxon>Betaproteobacteria</taxon>
        <taxon>Burkholderiales</taxon>
        <taxon>Alcaligenaceae</taxon>
        <taxon>Bordetella</taxon>
    </lineage>
</organism>
<dbReference type="PROSITE" id="PS50931">
    <property type="entry name" value="HTH_LYSR"/>
    <property type="match status" value="1"/>
</dbReference>
<dbReference type="InterPro" id="IPR000847">
    <property type="entry name" value="LysR_HTH_N"/>
</dbReference>
<dbReference type="PANTHER" id="PTHR30427:SF1">
    <property type="entry name" value="TRANSCRIPTIONAL ACTIVATOR PROTEIN LYSR"/>
    <property type="match status" value="1"/>
</dbReference>
<dbReference type="SUPFAM" id="SSF53850">
    <property type="entry name" value="Periplasmic binding protein-like II"/>
    <property type="match status" value="1"/>
</dbReference>
<keyword evidence="4" id="KW-0804">Transcription</keyword>
<keyword evidence="3" id="KW-0238">DNA-binding</keyword>
<dbReference type="Proteomes" id="UP000216020">
    <property type="component" value="Unassembled WGS sequence"/>
</dbReference>
<dbReference type="InterPro" id="IPR036390">
    <property type="entry name" value="WH_DNA-bd_sf"/>
</dbReference>
<dbReference type="Gene3D" id="1.10.10.10">
    <property type="entry name" value="Winged helix-like DNA-binding domain superfamily/Winged helix DNA-binding domain"/>
    <property type="match status" value="1"/>
</dbReference>
<evidence type="ECO:0000259" key="5">
    <source>
        <dbReference type="PROSITE" id="PS50931"/>
    </source>
</evidence>
<dbReference type="Gene3D" id="3.40.190.290">
    <property type="match status" value="1"/>
</dbReference>
<dbReference type="InterPro" id="IPR036388">
    <property type="entry name" value="WH-like_DNA-bd_sf"/>
</dbReference>
<dbReference type="GO" id="GO:0003700">
    <property type="term" value="F:DNA-binding transcription factor activity"/>
    <property type="evidence" value="ECO:0007669"/>
    <property type="project" value="InterPro"/>
</dbReference>
<evidence type="ECO:0000256" key="1">
    <source>
        <dbReference type="ARBA" id="ARBA00009437"/>
    </source>
</evidence>
<dbReference type="Pfam" id="PF03466">
    <property type="entry name" value="LysR_substrate"/>
    <property type="match status" value="1"/>
</dbReference>
<evidence type="ECO:0000256" key="4">
    <source>
        <dbReference type="ARBA" id="ARBA00023163"/>
    </source>
</evidence>
<evidence type="ECO:0000256" key="2">
    <source>
        <dbReference type="ARBA" id="ARBA00023015"/>
    </source>
</evidence>
<feature type="domain" description="HTH lysR-type" evidence="5">
    <location>
        <begin position="1"/>
        <end position="58"/>
    </location>
</feature>
<sequence length="299" mass="32230">MNHREVEVFRAVMQTGSATAAAGLLHTSQSAISKVIAQMQRRSRVKLFELRRSRLVPTPEATVLYRSVVRSYVGLDLVRQTLDELRTGGTGRIAIGAAPSFAMGALPRIVRAYTVNNPNVKLSLQTINSSLVKDGVVSGTLDMGVALKDIDVAGVESRTLLKTNLVCVMSAEHPLAEREEISIDDLARIPYLAPSRDSASRALSDAPFVASGIVPNVVVETTYAVNICFLALQGVGVGLVNPLIAAEFAPLGLQVRRLVPEQPIEMLLLLPSSRPPSLLAQKLIQEIEDFFAGAAKRLK</sequence>
<name>A0A261S2T1_9BORD</name>
<dbReference type="EMBL" id="NEVM01000005">
    <property type="protein sequence ID" value="OZI31242.1"/>
    <property type="molecule type" value="Genomic_DNA"/>
</dbReference>
<dbReference type="Pfam" id="PF00126">
    <property type="entry name" value="HTH_1"/>
    <property type="match status" value="1"/>
</dbReference>
<protein>
    <recommendedName>
        <fullName evidence="5">HTH lysR-type domain-containing protein</fullName>
    </recommendedName>
</protein>
<accession>A0A261S2T1</accession>
<evidence type="ECO:0000313" key="6">
    <source>
        <dbReference type="EMBL" id="OZI31242.1"/>
    </source>
</evidence>
<comment type="similarity">
    <text evidence="1">Belongs to the LysR transcriptional regulatory family.</text>
</comment>
<evidence type="ECO:0000256" key="3">
    <source>
        <dbReference type="ARBA" id="ARBA00023125"/>
    </source>
</evidence>
<reference evidence="7" key="1">
    <citation type="submission" date="2017-05" db="EMBL/GenBank/DDBJ databases">
        <title>Complete and WGS of Bordetella genogroups.</title>
        <authorList>
            <person name="Spilker T."/>
            <person name="Lipuma J."/>
        </authorList>
    </citation>
    <scope>NUCLEOTIDE SEQUENCE [LARGE SCALE GENOMIC DNA]</scope>
    <source>
        <strain evidence="7">AU16122</strain>
    </source>
</reference>
<dbReference type="PANTHER" id="PTHR30427">
    <property type="entry name" value="TRANSCRIPTIONAL ACTIVATOR PROTEIN LYSR"/>
    <property type="match status" value="1"/>
</dbReference>
<dbReference type="GO" id="GO:0010628">
    <property type="term" value="P:positive regulation of gene expression"/>
    <property type="evidence" value="ECO:0007669"/>
    <property type="project" value="TreeGrafter"/>
</dbReference>